<protein>
    <submittedName>
        <fullName evidence="1">Uncharacterized protein</fullName>
    </submittedName>
</protein>
<organism evidence="1 2">
    <name type="scientific">Elysia chlorotica</name>
    <name type="common">Eastern emerald elysia</name>
    <name type="synonym">Sea slug</name>
    <dbReference type="NCBI Taxonomy" id="188477"/>
    <lineage>
        <taxon>Eukaryota</taxon>
        <taxon>Metazoa</taxon>
        <taxon>Spiralia</taxon>
        <taxon>Lophotrochozoa</taxon>
        <taxon>Mollusca</taxon>
        <taxon>Gastropoda</taxon>
        <taxon>Heterobranchia</taxon>
        <taxon>Euthyneura</taxon>
        <taxon>Panpulmonata</taxon>
        <taxon>Sacoglossa</taxon>
        <taxon>Placobranchoidea</taxon>
        <taxon>Plakobranchidae</taxon>
        <taxon>Elysia</taxon>
    </lineage>
</organism>
<dbReference type="Proteomes" id="UP000271974">
    <property type="component" value="Unassembled WGS sequence"/>
</dbReference>
<proteinExistence type="predicted"/>
<dbReference type="AlphaFoldDB" id="A0A433TXF2"/>
<sequence>MTPVERPAPIESAVYTGSGLYHQQITSQPGTRRQVLALTQKRKLLASVRAGRVKSPEDVVCCMVCSPALWAGASPRTFTVTKDCLRFEPGTSGSSEKFCLDYLAARSQQRLMTSSASRLSGVCVCTCAAVCGRRAMVDFRMCSIPGMAVLALSVWEIGLLTEKKNNAGSAINTVLMYDINTPLKHDVLHLRLTGSVGLGSSCDWTTLRGPVLVVSASTGSSAITRLLFCQNVPGAQAEDGGHLTPGRGAGMSCLSVCLGYATAPPNRAVFTPLASRATCQTRPWLLNQHA</sequence>
<gene>
    <name evidence="1" type="ORF">EGW08_005965</name>
</gene>
<evidence type="ECO:0000313" key="2">
    <source>
        <dbReference type="Proteomes" id="UP000271974"/>
    </source>
</evidence>
<evidence type="ECO:0000313" key="1">
    <source>
        <dbReference type="EMBL" id="RUS86273.1"/>
    </source>
</evidence>
<keyword evidence="2" id="KW-1185">Reference proteome</keyword>
<comment type="caution">
    <text evidence="1">The sequence shown here is derived from an EMBL/GenBank/DDBJ whole genome shotgun (WGS) entry which is preliminary data.</text>
</comment>
<dbReference type="EMBL" id="RQTK01000144">
    <property type="protein sequence ID" value="RUS86273.1"/>
    <property type="molecule type" value="Genomic_DNA"/>
</dbReference>
<name>A0A433TXF2_ELYCH</name>
<accession>A0A433TXF2</accession>
<reference evidence="1 2" key="1">
    <citation type="submission" date="2019-01" db="EMBL/GenBank/DDBJ databases">
        <title>A draft genome assembly of the solar-powered sea slug Elysia chlorotica.</title>
        <authorList>
            <person name="Cai H."/>
            <person name="Li Q."/>
            <person name="Fang X."/>
            <person name="Li J."/>
            <person name="Curtis N.E."/>
            <person name="Altenburger A."/>
            <person name="Shibata T."/>
            <person name="Feng M."/>
            <person name="Maeda T."/>
            <person name="Schwartz J.A."/>
            <person name="Shigenobu S."/>
            <person name="Lundholm N."/>
            <person name="Nishiyama T."/>
            <person name="Yang H."/>
            <person name="Hasebe M."/>
            <person name="Li S."/>
            <person name="Pierce S.K."/>
            <person name="Wang J."/>
        </authorList>
    </citation>
    <scope>NUCLEOTIDE SEQUENCE [LARGE SCALE GENOMIC DNA]</scope>
    <source>
        <strain evidence="1">EC2010</strain>
        <tissue evidence="1">Whole organism of an adult</tissue>
    </source>
</reference>